<evidence type="ECO:0000256" key="3">
    <source>
        <dbReference type="ARBA" id="ARBA00022801"/>
    </source>
</evidence>
<evidence type="ECO:0000256" key="1">
    <source>
        <dbReference type="ARBA" id="ARBA00022517"/>
    </source>
</evidence>
<dbReference type="Proteomes" id="UP000254082">
    <property type="component" value="Unassembled WGS sequence"/>
</dbReference>
<keyword evidence="3" id="KW-0378">Hydrolase</keyword>
<dbReference type="CDD" id="cd16332">
    <property type="entry name" value="Prp-like"/>
    <property type="match status" value="1"/>
</dbReference>
<dbReference type="Gene3D" id="3.30.70.1490">
    <property type="entry name" value="Cysteine protease Prp"/>
    <property type="match status" value="1"/>
</dbReference>
<dbReference type="InterPro" id="IPR036764">
    <property type="entry name" value="Peptidase_Prp_sf"/>
</dbReference>
<evidence type="ECO:0000313" key="7">
    <source>
        <dbReference type="EMBL" id="SUN36533.1"/>
    </source>
</evidence>
<reference evidence="7 8" key="1">
    <citation type="submission" date="2018-06" db="EMBL/GenBank/DDBJ databases">
        <authorList>
            <consortium name="Pathogen Informatics"/>
            <person name="Doyle S."/>
        </authorList>
    </citation>
    <scope>NUCLEOTIDE SEQUENCE [LARGE SCALE GENOMIC DNA]</scope>
    <source>
        <strain evidence="8">NCTC 11391</strain>
    </source>
</reference>
<keyword evidence="7" id="KW-0689">Ribosomal protein</keyword>
<gene>
    <name evidence="7" type="ORF">NCTC11391_01529</name>
</gene>
<sequence length="110" mass="11987">MIQAVFTKGASGWSEMEVSGHAGSGEYGFDIVCSAVSMLTLNFANSVEVLTGREAQIEMADEGGYLRILRPQGLTPDQEKVWQTLFDSVRIGLENLAENSSEYVAQPIIK</sequence>
<keyword evidence="1" id="KW-0690">Ribosome biogenesis</keyword>
<evidence type="ECO:0000256" key="6">
    <source>
        <dbReference type="ARBA" id="ARBA00044538"/>
    </source>
</evidence>
<dbReference type="InterPro" id="IPR007422">
    <property type="entry name" value="Peptidase_Prp"/>
</dbReference>
<dbReference type="GO" id="GO:0006508">
    <property type="term" value="P:proteolysis"/>
    <property type="evidence" value="ECO:0007669"/>
    <property type="project" value="UniProtKB-KW"/>
</dbReference>
<dbReference type="Pfam" id="PF04327">
    <property type="entry name" value="Peptidase_Prp"/>
    <property type="match status" value="1"/>
</dbReference>
<dbReference type="SUPFAM" id="SSF118010">
    <property type="entry name" value="TM1457-like"/>
    <property type="match status" value="1"/>
</dbReference>
<name>A0A380JEM1_STRDO</name>
<keyword evidence="7" id="KW-0687">Ribonucleoprotein</keyword>
<dbReference type="EMBL" id="UHFA01000002">
    <property type="protein sequence ID" value="SUN36533.1"/>
    <property type="molecule type" value="Genomic_DNA"/>
</dbReference>
<dbReference type="RefSeq" id="WP_002998472.1">
    <property type="nucleotide sequence ID" value="NZ_UHFA01000002.1"/>
</dbReference>
<keyword evidence="4" id="KW-0788">Thiol protease</keyword>
<evidence type="ECO:0000256" key="4">
    <source>
        <dbReference type="ARBA" id="ARBA00022807"/>
    </source>
</evidence>
<dbReference type="OrthoDB" id="48998at2"/>
<dbReference type="GO" id="GO:0042254">
    <property type="term" value="P:ribosome biogenesis"/>
    <property type="evidence" value="ECO:0007669"/>
    <property type="project" value="UniProtKB-KW"/>
</dbReference>
<keyword evidence="8" id="KW-1185">Reference proteome</keyword>
<dbReference type="PANTHER" id="PTHR39178:SF1">
    <property type="entry name" value="RIBOSOMAL-PROCESSING CYSTEINE PROTEASE PRP"/>
    <property type="match status" value="1"/>
</dbReference>
<keyword evidence="2" id="KW-0645">Protease</keyword>
<protein>
    <recommendedName>
        <fullName evidence="6">Ribosomal processing cysteine protease Prp</fullName>
    </recommendedName>
</protein>
<dbReference type="PANTHER" id="PTHR39178">
    <property type="entry name" value="HYPOTHETICAL RIBOSOME-ASSOCIATED PROTEIN"/>
    <property type="match status" value="1"/>
</dbReference>
<evidence type="ECO:0000313" key="8">
    <source>
        <dbReference type="Proteomes" id="UP000254082"/>
    </source>
</evidence>
<organism evidence="7 8">
    <name type="scientific">Streptococcus downei MFe28</name>
    <dbReference type="NCBI Taxonomy" id="764290"/>
    <lineage>
        <taxon>Bacteria</taxon>
        <taxon>Bacillati</taxon>
        <taxon>Bacillota</taxon>
        <taxon>Bacilli</taxon>
        <taxon>Lactobacillales</taxon>
        <taxon>Streptococcaceae</taxon>
        <taxon>Streptococcus</taxon>
    </lineage>
</organism>
<accession>A0A380JEM1</accession>
<comment type="similarity">
    <text evidence="5">Belongs to the Prp family.</text>
</comment>
<dbReference type="GO" id="GO:0005840">
    <property type="term" value="C:ribosome"/>
    <property type="evidence" value="ECO:0007669"/>
    <property type="project" value="UniProtKB-KW"/>
</dbReference>
<proteinExistence type="inferred from homology"/>
<evidence type="ECO:0000256" key="5">
    <source>
        <dbReference type="ARBA" id="ARBA00044503"/>
    </source>
</evidence>
<dbReference type="AlphaFoldDB" id="A0A380JEM1"/>
<evidence type="ECO:0000256" key="2">
    <source>
        <dbReference type="ARBA" id="ARBA00022670"/>
    </source>
</evidence>
<dbReference type="GO" id="GO:0008234">
    <property type="term" value="F:cysteine-type peptidase activity"/>
    <property type="evidence" value="ECO:0007669"/>
    <property type="project" value="UniProtKB-KW"/>
</dbReference>